<evidence type="ECO:0000313" key="2">
    <source>
        <dbReference type="Proteomes" id="UP000626220"/>
    </source>
</evidence>
<name>A0A8J3H1J0_9RHOB</name>
<proteinExistence type="predicted"/>
<reference evidence="1" key="1">
    <citation type="journal article" date="2014" name="Int. J. Syst. Evol. Microbiol.">
        <title>Complete genome sequence of Corynebacterium casei LMG S-19264T (=DSM 44701T), isolated from a smear-ripened cheese.</title>
        <authorList>
            <consortium name="US DOE Joint Genome Institute (JGI-PGF)"/>
            <person name="Walter F."/>
            <person name="Albersmeier A."/>
            <person name="Kalinowski J."/>
            <person name="Ruckert C."/>
        </authorList>
    </citation>
    <scope>NUCLEOTIDE SEQUENCE</scope>
    <source>
        <strain evidence="1">KCTC 42650</strain>
    </source>
</reference>
<dbReference type="EMBL" id="BNCJ01000027">
    <property type="protein sequence ID" value="GHF71306.1"/>
    <property type="molecule type" value="Genomic_DNA"/>
</dbReference>
<dbReference type="AlphaFoldDB" id="A0A8J3H1J0"/>
<reference evidence="1" key="2">
    <citation type="submission" date="2020-09" db="EMBL/GenBank/DDBJ databases">
        <authorList>
            <person name="Sun Q."/>
            <person name="Kim S."/>
        </authorList>
    </citation>
    <scope>NUCLEOTIDE SEQUENCE</scope>
    <source>
        <strain evidence="1">KCTC 42650</strain>
    </source>
</reference>
<protein>
    <submittedName>
        <fullName evidence="1">Uncharacterized protein</fullName>
    </submittedName>
</protein>
<organism evidence="1 2">
    <name type="scientific">Seohaeicola zhoushanensis</name>
    <dbReference type="NCBI Taxonomy" id="1569283"/>
    <lineage>
        <taxon>Bacteria</taxon>
        <taxon>Pseudomonadati</taxon>
        <taxon>Pseudomonadota</taxon>
        <taxon>Alphaproteobacteria</taxon>
        <taxon>Rhodobacterales</taxon>
        <taxon>Roseobacteraceae</taxon>
        <taxon>Seohaeicola</taxon>
    </lineage>
</organism>
<dbReference type="RefSeq" id="WP_189682653.1">
    <property type="nucleotide sequence ID" value="NZ_BNCJ01000027.1"/>
</dbReference>
<dbReference type="Proteomes" id="UP000626220">
    <property type="component" value="Unassembled WGS sequence"/>
</dbReference>
<sequence length="286" mass="30175">MVKLDIQPFDTGTSLAGVPFFSSANSDFFNETTVTWTELEDSTAEDWSGFYVSVLSGNPGFMHIATGAASSESRIATVFLNGDISGRILTTFVPIPIPAGTRLSAGGALSGFGYPNGVQLYGVPAAEAPNIAPFGVMDFGPINLDVTGNDFTFGVVPATPAGNNTKGAWTEISFSGTFSTPNNILNGDSLPYAYDYLGVTIGKANISNVNYDWLIDLAYGPSGSEVPFVENLFVPARANNASSALTATTLWFPWGRPAGDRISARWQASDIGTMGAPRIFLLGLRP</sequence>
<gene>
    <name evidence="1" type="ORF">GCM10017056_47790</name>
</gene>
<accession>A0A8J3H1J0</accession>
<evidence type="ECO:0000313" key="1">
    <source>
        <dbReference type="EMBL" id="GHF71306.1"/>
    </source>
</evidence>
<keyword evidence="2" id="KW-1185">Reference proteome</keyword>
<comment type="caution">
    <text evidence="1">The sequence shown here is derived from an EMBL/GenBank/DDBJ whole genome shotgun (WGS) entry which is preliminary data.</text>
</comment>